<evidence type="ECO:0000259" key="2">
    <source>
        <dbReference type="PROSITE" id="PS50883"/>
    </source>
</evidence>
<dbReference type="Pfam" id="PF00563">
    <property type="entry name" value="EAL"/>
    <property type="match status" value="1"/>
</dbReference>
<dbReference type="Pfam" id="PF07696">
    <property type="entry name" value="7TMR-DISMED2"/>
    <property type="match status" value="1"/>
</dbReference>
<reference evidence="3 4" key="1">
    <citation type="submission" date="2016-10" db="EMBL/GenBank/DDBJ databases">
        <authorList>
            <person name="de Groot N.N."/>
        </authorList>
    </citation>
    <scope>NUCLEOTIDE SEQUENCE [LARGE SCALE GENOMIC DNA]</scope>
    <source>
        <strain evidence="3 4">CGMCC 1.7059</strain>
    </source>
</reference>
<dbReference type="Pfam" id="PF07695">
    <property type="entry name" value="7TMR-DISM_7TM"/>
    <property type="match status" value="1"/>
</dbReference>
<dbReference type="InterPro" id="IPR011623">
    <property type="entry name" value="7TMR_DISM_rcpt_extracell_dom1"/>
</dbReference>
<dbReference type="InterPro" id="IPR035919">
    <property type="entry name" value="EAL_sf"/>
</dbReference>
<dbReference type="GO" id="GO:0071111">
    <property type="term" value="F:cyclic-guanylate-specific phosphodiesterase activity"/>
    <property type="evidence" value="ECO:0007669"/>
    <property type="project" value="InterPro"/>
</dbReference>
<evidence type="ECO:0000256" key="1">
    <source>
        <dbReference type="SAM" id="Phobius"/>
    </source>
</evidence>
<dbReference type="OrthoDB" id="6279314at2"/>
<feature type="transmembrane region" description="Helical" evidence="1">
    <location>
        <begin position="211"/>
        <end position="232"/>
    </location>
</feature>
<dbReference type="Proteomes" id="UP000199675">
    <property type="component" value="Unassembled WGS sequence"/>
</dbReference>
<feature type="transmembrane region" description="Helical" evidence="1">
    <location>
        <begin position="359"/>
        <end position="378"/>
    </location>
</feature>
<feature type="transmembrane region" description="Helical" evidence="1">
    <location>
        <begin position="390"/>
        <end position="411"/>
    </location>
</feature>
<dbReference type="SUPFAM" id="SSF141868">
    <property type="entry name" value="EAL domain-like"/>
    <property type="match status" value="1"/>
</dbReference>
<feature type="domain" description="EAL" evidence="2">
    <location>
        <begin position="616"/>
        <end position="867"/>
    </location>
</feature>
<feature type="transmembrane region" description="Helical" evidence="1">
    <location>
        <begin position="304"/>
        <end position="323"/>
    </location>
</feature>
<evidence type="ECO:0000313" key="4">
    <source>
        <dbReference type="Proteomes" id="UP000199675"/>
    </source>
</evidence>
<proteinExistence type="predicted"/>
<feature type="transmembrane region" description="Helical" evidence="1">
    <location>
        <begin position="25"/>
        <end position="47"/>
    </location>
</feature>
<protein>
    <submittedName>
        <fullName evidence="3">EAL domain, c-di-GMP-specific phosphodiesterase class I (Or its enzymatically inactive variant)</fullName>
    </submittedName>
</protein>
<dbReference type="STRING" id="488533.SAMN04487960_10190"/>
<accession>A0A1H2Q2K0</accession>
<dbReference type="InterPro" id="IPR043128">
    <property type="entry name" value="Rev_trsase/Diguanyl_cyclase"/>
</dbReference>
<keyword evidence="1" id="KW-0812">Transmembrane</keyword>
<dbReference type="CDD" id="cd01948">
    <property type="entry name" value="EAL"/>
    <property type="match status" value="1"/>
</dbReference>
<dbReference type="Gene3D" id="2.60.40.2380">
    <property type="match status" value="1"/>
</dbReference>
<name>A0A1H2Q2K0_9GAMM</name>
<dbReference type="InterPro" id="IPR050706">
    <property type="entry name" value="Cyclic-di-GMP_PDE-like"/>
</dbReference>
<dbReference type="AlphaFoldDB" id="A0A1H2Q2K0"/>
<feature type="transmembrane region" description="Helical" evidence="1">
    <location>
        <begin position="329"/>
        <end position="347"/>
    </location>
</feature>
<feature type="transmembrane region" description="Helical" evidence="1">
    <location>
        <begin position="239"/>
        <end position="257"/>
    </location>
</feature>
<dbReference type="Gene3D" id="3.20.20.450">
    <property type="entry name" value="EAL domain"/>
    <property type="match status" value="1"/>
</dbReference>
<dbReference type="InterPro" id="IPR011622">
    <property type="entry name" value="7TMR_DISM_rcpt_extracell_dom2"/>
</dbReference>
<dbReference type="Gene3D" id="3.30.70.270">
    <property type="match status" value="1"/>
</dbReference>
<dbReference type="SMART" id="SM00267">
    <property type="entry name" value="GGDEF"/>
    <property type="match status" value="1"/>
</dbReference>
<dbReference type="RefSeq" id="WP_091810981.1">
    <property type="nucleotide sequence ID" value="NZ_FNNE01000001.1"/>
</dbReference>
<dbReference type="PANTHER" id="PTHR33121">
    <property type="entry name" value="CYCLIC DI-GMP PHOSPHODIESTERASE PDEF"/>
    <property type="match status" value="1"/>
</dbReference>
<keyword evidence="4" id="KW-1185">Reference proteome</keyword>
<dbReference type="InterPro" id="IPR000160">
    <property type="entry name" value="GGDEF_dom"/>
</dbReference>
<dbReference type="Pfam" id="PF00990">
    <property type="entry name" value="GGDEF"/>
    <property type="match status" value="1"/>
</dbReference>
<evidence type="ECO:0000313" key="3">
    <source>
        <dbReference type="EMBL" id="SDW01313.1"/>
    </source>
</evidence>
<keyword evidence="1" id="KW-1133">Transmembrane helix</keyword>
<dbReference type="EMBL" id="FNNE01000001">
    <property type="protein sequence ID" value="SDW01313.1"/>
    <property type="molecule type" value="Genomic_DNA"/>
</dbReference>
<keyword evidence="1" id="KW-0472">Membrane</keyword>
<sequence length="867" mass="96417">MDSEHPTFSSLAGARAERFQRSIAALWRPLLLVIAAILYGLLAQSVFNAPDDIPSGPVTSGTPADTVRVDYTMRSLDQILTGRLWQDDLWQHAERSGSGLGYLTHPATFRFHIENRSAQPMDRLIVVPAPFLDHIAPAAVTREGITRMPVMGDQYPFNNRIYDLPQWVWPVTIAPHSSTLFLFEVRNSGPTMLPVSLQTPESVVGSSASTLVWKAFVSGLLGFALLLNLMIVTLLRRPGLAWLSVLMISIILSQLILEGFGPWLLWPEYPAANGLLSVTLPLCVIAICQFTPHFIDLPRKPSRILDAVSLIALLLLVTTPIQIPYMGQGTLLIIAGSALLYILAIVLKRLRTHLYARYYALAVIAIFIGAITSSVRTVGLVPVNSLTNSAFFLGTAIASILLTMGIGQLLLEERRRRLSASIQARQEKLRRTRLKADYDQLLVTHQNTGLPNRLVLEDTLEDMHRRGERYSLYLVRLEYFSQIEQSLGYQAATNLLNSYLARLNDFLRETFGEALVRFNHQGLATIDITSHAFALRNNVLPGRPAAIQQAIIQWLEASYIEGRYAFSWHPSVGVADSAIHGKSAADILSCAGFAALDQGQTLTLYDSDIAEQQLRKQVLMLDLENALSSGDIYMLYQPKVSVRDGKTAAFEALIRWHHREFGLISPDQWIPLAEQVGAIYPVTLWALDRACRDWPVLAEHYGHHIAIAINISAQDLSQPGFDQTVLATLQSHQIEPQNLILEITETSVMSDTGKARAMIHQLSRAGLQIALDDFGTGHSSLGTLASFDLDELKIDRSFLEDILTNPIRQRIFRTALELGDALKLNIVVEGVENEATACWLQQFPGLYGQGFYWSRPLNIKQLLECSP</sequence>
<dbReference type="SMART" id="SM00052">
    <property type="entry name" value="EAL"/>
    <property type="match status" value="1"/>
</dbReference>
<feature type="transmembrane region" description="Helical" evidence="1">
    <location>
        <begin position="269"/>
        <end position="292"/>
    </location>
</feature>
<gene>
    <name evidence="3" type="ORF">SAMN04487960_10190</name>
</gene>
<dbReference type="InterPro" id="IPR001633">
    <property type="entry name" value="EAL_dom"/>
</dbReference>
<dbReference type="SUPFAM" id="SSF55073">
    <property type="entry name" value="Nucleotide cyclase"/>
    <property type="match status" value="1"/>
</dbReference>
<dbReference type="InterPro" id="IPR029787">
    <property type="entry name" value="Nucleotide_cyclase"/>
</dbReference>
<dbReference type="PANTHER" id="PTHR33121:SF79">
    <property type="entry name" value="CYCLIC DI-GMP PHOSPHODIESTERASE PDED-RELATED"/>
    <property type="match status" value="1"/>
</dbReference>
<dbReference type="PROSITE" id="PS50883">
    <property type="entry name" value="EAL"/>
    <property type="match status" value="1"/>
</dbReference>
<organism evidence="3 4">
    <name type="scientific">Marinobacter mobilis</name>
    <dbReference type="NCBI Taxonomy" id="488533"/>
    <lineage>
        <taxon>Bacteria</taxon>
        <taxon>Pseudomonadati</taxon>
        <taxon>Pseudomonadota</taxon>
        <taxon>Gammaproteobacteria</taxon>
        <taxon>Pseudomonadales</taxon>
        <taxon>Marinobacteraceae</taxon>
        <taxon>Marinobacter</taxon>
    </lineage>
</organism>